<evidence type="ECO:0000313" key="4">
    <source>
        <dbReference type="EMBL" id="CAG2238205.1"/>
    </source>
</evidence>
<keyword evidence="2" id="KW-0812">Transmembrane</keyword>
<name>A0A8S3U7T1_MYTED</name>
<evidence type="ECO:0000256" key="1">
    <source>
        <dbReference type="SAM" id="MobiDB-lite"/>
    </source>
</evidence>
<evidence type="ECO:0000313" key="5">
    <source>
        <dbReference type="Proteomes" id="UP000683360"/>
    </source>
</evidence>
<reference evidence="4" key="1">
    <citation type="submission" date="2021-03" db="EMBL/GenBank/DDBJ databases">
        <authorList>
            <person name="Bekaert M."/>
        </authorList>
    </citation>
    <scope>NUCLEOTIDE SEQUENCE</scope>
</reference>
<feature type="transmembrane region" description="Helical" evidence="2">
    <location>
        <begin position="124"/>
        <end position="144"/>
    </location>
</feature>
<evidence type="ECO:0008006" key="6">
    <source>
        <dbReference type="Google" id="ProtNLM"/>
    </source>
</evidence>
<dbReference type="Proteomes" id="UP000683360">
    <property type="component" value="Unassembled WGS sequence"/>
</dbReference>
<dbReference type="EMBL" id="CAJPWZ010002417">
    <property type="protein sequence ID" value="CAG2238205.1"/>
    <property type="molecule type" value="Genomic_DNA"/>
</dbReference>
<comment type="caution">
    <text evidence="4">The sequence shown here is derived from an EMBL/GenBank/DDBJ whole genome shotgun (WGS) entry which is preliminary data.</text>
</comment>
<feature type="chain" id="PRO_5035892988" description="MEGF10_11" evidence="3">
    <location>
        <begin position="21"/>
        <end position="740"/>
    </location>
</feature>
<accession>A0A8S3U7T1</accession>
<feature type="region of interest" description="Disordered" evidence="1">
    <location>
        <begin position="623"/>
        <end position="643"/>
    </location>
</feature>
<keyword evidence="2" id="KW-1133">Transmembrane helix</keyword>
<organism evidence="4 5">
    <name type="scientific">Mytilus edulis</name>
    <name type="common">Blue mussel</name>
    <dbReference type="NCBI Taxonomy" id="6550"/>
    <lineage>
        <taxon>Eukaryota</taxon>
        <taxon>Metazoa</taxon>
        <taxon>Spiralia</taxon>
        <taxon>Lophotrochozoa</taxon>
        <taxon>Mollusca</taxon>
        <taxon>Bivalvia</taxon>
        <taxon>Autobranchia</taxon>
        <taxon>Pteriomorphia</taxon>
        <taxon>Mytilida</taxon>
        <taxon>Mytiloidea</taxon>
        <taxon>Mytilidae</taxon>
        <taxon>Mytilinae</taxon>
        <taxon>Mytilus</taxon>
    </lineage>
</organism>
<sequence>MLLLHTCALFHALLIGDGSCLIGSNVCYWFLRLEEYCCFGFKQIGNKCEVCKIGFTTTKLGSSCQPCSPYTFGKNCSGMCSCSTTEWCDHVYGSSISDEEEDTTLSEYRSPGIFSVDTCSSTKLVNYCVTILCVLLVMALCFFVKKHQRNLKEKQQSVIKDSEDIHDNTRANEINAVDDGINTYHVIDESQMDKSRDEPNSGNAYLTVLFSESDSVDDEDSNTCNDGYLDPYHLTREHLSGEFEEESNHTDCTENGYLLSYKALLQRHQSLKHITKTAVIGTEVRESFTSTPSNPHTDLERNIQMHEQLNNLIESILHQYNISPDITLAAARSTLFNIEMKSEICQIGYNTEENGIPCQPCGPRNYGKKCTSICKCSITERCNHVNGSCTSEEQITTLSPYVSTDTTSDEIKIKSTTCTSRTTFIKKLEITDKVSDETVTKSVKNNLLEQTGPFTTTNLIIYCLSAACFILVMVLCYKHKLKAMKKKLRVITNPEAVVLNVPNDKPNAEESEMESDLYMYHVIDESQMVVSCDKPNKPNKPNKANVYLDVVSSSVSESSDIEDKTKDANEYLHPYHSLVENTNSHDYEGDSNFHDKTEDGYLHPYNALLEKRKSIKHDYEKGVIQTNGSNSSSSTSSLPNSDKEGYMHMYQQLEKQMKRKSHKYEISAEINITAGRSNSFNIVMNGNTTQTQNIARKNNESVSQDELKLPTTMSSMSKLLDQENYRNIIEDDCKTKGQTL</sequence>
<feature type="compositionally biased region" description="Low complexity" evidence="1">
    <location>
        <begin position="627"/>
        <end position="640"/>
    </location>
</feature>
<feature type="signal peptide" evidence="3">
    <location>
        <begin position="1"/>
        <end position="20"/>
    </location>
</feature>
<proteinExistence type="predicted"/>
<keyword evidence="5" id="KW-1185">Reference proteome</keyword>
<dbReference type="OrthoDB" id="6187003at2759"/>
<evidence type="ECO:0000256" key="3">
    <source>
        <dbReference type="SAM" id="SignalP"/>
    </source>
</evidence>
<dbReference type="AlphaFoldDB" id="A0A8S3U7T1"/>
<evidence type="ECO:0000256" key="2">
    <source>
        <dbReference type="SAM" id="Phobius"/>
    </source>
</evidence>
<feature type="transmembrane region" description="Helical" evidence="2">
    <location>
        <begin position="459"/>
        <end position="477"/>
    </location>
</feature>
<keyword evidence="3" id="KW-0732">Signal</keyword>
<gene>
    <name evidence="4" type="ORF">MEDL_50576</name>
</gene>
<keyword evidence="2" id="KW-0472">Membrane</keyword>
<protein>
    <recommendedName>
        <fullName evidence="6">MEGF10_11</fullName>
    </recommendedName>
</protein>